<sequence>MSEGREGTWELFAYYRRLIGISVLGRRFPLLLQKLGTNRMKLIVLTLLFISTLFCLGLGAYLREYTGRTIYLYLNWDMFLAWVPVGFALILDWLVLGMNMKRGARLLAVIPVVLLWLFFYPNSAYLVTDILHPFVHYKPEAGMPFIFEIEFWHHLMLFFTAAVIGLLLSFYTLFSVQELVKELYGRAVGWIFAVTVLLLASYGIYIGRFIRWNSWDVLTRPQVLLTDLFTRLMEREQLLHILAFTKIIFACLLLSYCVLIAITHLRVSKN</sequence>
<keyword evidence="3" id="KW-1185">Reference proteome</keyword>
<keyword evidence="1" id="KW-1133">Transmembrane helix</keyword>
<dbReference type="InterPro" id="IPR009793">
    <property type="entry name" value="DUF1361"/>
</dbReference>
<dbReference type="Proteomes" id="UP001057877">
    <property type="component" value="Chromosome"/>
</dbReference>
<feature type="transmembrane region" description="Helical" evidence="1">
    <location>
        <begin position="42"/>
        <end position="62"/>
    </location>
</feature>
<gene>
    <name evidence="2" type="ORF">L1F29_29820</name>
</gene>
<proteinExistence type="predicted"/>
<feature type="transmembrane region" description="Helical" evidence="1">
    <location>
        <begin position="238"/>
        <end position="262"/>
    </location>
</feature>
<feature type="transmembrane region" description="Helical" evidence="1">
    <location>
        <begin position="151"/>
        <end position="171"/>
    </location>
</feature>
<name>A0ABY5S6N6_9BACL</name>
<feature type="transmembrane region" description="Helical" evidence="1">
    <location>
        <begin position="106"/>
        <end position="131"/>
    </location>
</feature>
<accession>A0ABY5S6N6</accession>
<evidence type="ECO:0000313" key="3">
    <source>
        <dbReference type="Proteomes" id="UP001057877"/>
    </source>
</evidence>
<feature type="transmembrane region" description="Helical" evidence="1">
    <location>
        <begin position="74"/>
        <end position="94"/>
    </location>
</feature>
<reference evidence="2" key="1">
    <citation type="submission" date="2022-01" db="EMBL/GenBank/DDBJ databases">
        <title>Paenibacillus spongiae sp. nov., isolated from marine sponge.</title>
        <authorList>
            <person name="Li Z."/>
            <person name="Zhang M."/>
        </authorList>
    </citation>
    <scope>NUCLEOTIDE SEQUENCE</scope>
    <source>
        <strain evidence="2">PHS-Z3</strain>
    </source>
</reference>
<protein>
    <submittedName>
        <fullName evidence="2">DUF1361 domain-containing protein</fullName>
    </submittedName>
</protein>
<feature type="transmembrane region" description="Helical" evidence="1">
    <location>
        <begin position="183"/>
        <end position="205"/>
    </location>
</feature>
<keyword evidence="1" id="KW-0472">Membrane</keyword>
<dbReference type="Pfam" id="PF07099">
    <property type="entry name" value="DUF1361"/>
    <property type="match status" value="1"/>
</dbReference>
<organism evidence="2 3">
    <name type="scientific">Paenibacillus spongiae</name>
    <dbReference type="NCBI Taxonomy" id="2909671"/>
    <lineage>
        <taxon>Bacteria</taxon>
        <taxon>Bacillati</taxon>
        <taxon>Bacillota</taxon>
        <taxon>Bacilli</taxon>
        <taxon>Bacillales</taxon>
        <taxon>Paenibacillaceae</taxon>
        <taxon>Paenibacillus</taxon>
    </lineage>
</organism>
<evidence type="ECO:0000313" key="2">
    <source>
        <dbReference type="EMBL" id="UVI29567.1"/>
    </source>
</evidence>
<evidence type="ECO:0000256" key="1">
    <source>
        <dbReference type="SAM" id="Phobius"/>
    </source>
</evidence>
<dbReference type="EMBL" id="CP091430">
    <property type="protein sequence ID" value="UVI29567.1"/>
    <property type="molecule type" value="Genomic_DNA"/>
</dbReference>
<dbReference type="RefSeq" id="WP_258385656.1">
    <property type="nucleotide sequence ID" value="NZ_CP091430.1"/>
</dbReference>
<keyword evidence="1" id="KW-0812">Transmembrane</keyword>